<dbReference type="AlphaFoldDB" id="A0A1H1U6U4"/>
<accession>A0A1H1U6U4</accession>
<proteinExistence type="predicted"/>
<dbReference type="Proteomes" id="UP000198983">
    <property type="component" value="Chromosome I"/>
</dbReference>
<evidence type="ECO:0000313" key="2">
    <source>
        <dbReference type="Proteomes" id="UP000198983"/>
    </source>
</evidence>
<keyword evidence="2" id="KW-1185">Reference proteome</keyword>
<sequence length="129" mass="13894">MSACTVVGLVFRVIVKEDDLSWTDQAGVQKILAWMATIIAGHTTGIAPASGTEARTTLKENEDPLGCDIDALLQDLEAHPEADLADYRRRAHALKDRVLALLLDQLEAGKLGPRCTEVVSTLVASTRKA</sequence>
<reference evidence="1 2" key="1">
    <citation type="submission" date="2016-10" db="EMBL/GenBank/DDBJ databases">
        <authorList>
            <person name="de Groot N.N."/>
        </authorList>
    </citation>
    <scope>NUCLEOTIDE SEQUENCE [LARGE SCALE GENOMIC DNA]</scope>
    <source>
        <strain evidence="1 2">DSM 22024</strain>
    </source>
</reference>
<dbReference type="EMBL" id="LT629732">
    <property type="protein sequence ID" value="SDS68230.1"/>
    <property type="molecule type" value="Genomic_DNA"/>
</dbReference>
<organism evidence="1 2">
    <name type="scientific">Actinopolymorpha singaporensis</name>
    <dbReference type="NCBI Taxonomy" id="117157"/>
    <lineage>
        <taxon>Bacteria</taxon>
        <taxon>Bacillati</taxon>
        <taxon>Actinomycetota</taxon>
        <taxon>Actinomycetes</taxon>
        <taxon>Propionibacteriales</taxon>
        <taxon>Actinopolymorphaceae</taxon>
        <taxon>Actinopolymorpha</taxon>
    </lineage>
</organism>
<evidence type="ECO:0000313" key="1">
    <source>
        <dbReference type="EMBL" id="SDS68230.1"/>
    </source>
</evidence>
<protein>
    <submittedName>
        <fullName evidence="1">Uncharacterized protein</fullName>
    </submittedName>
</protein>
<gene>
    <name evidence="1" type="ORF">SAMN04489717_3507</name>
</gene>
<name>A0A1H1U6U4_9ACTN</name>